<feature type="domain" description="ComEC/Rec2-related protein" evidence="7">
    <location>
        <begin position="250"/>
        <end position="516"/>
    </location>
</feature>
<keyword evidence="5 6" id="KW-0472">Membrane</keyword>
<dbReference type="InterPro" id="IPR004477">
    <property type="entry name" value="ComEC_N"/>
</dbReference>
<feature type="transmembrane region" description="Helical" evidence="6">
    <location>
        <begin position="438"/>
        <end position="459"/>
    </location>
</feature>
<feature type="transmembrane region" description="Helical" evidence="6">
    <location>
        <begin position="466"/>
        <end position="486"/>
    </location>
</feature>
<sequence length="528" mass="60095">MMLRIEAPLLPVAIALIVGIVIGEWIKAPIVVFAAMAGILIITLFLRYHPRWQTTTILICVTLFGCIIRQYQENNMKVCWPEYPAEWQAVVIDEPIEKTKTMTVDVLLANSRQKVRCHIAKSNDSQEISVGDGLILTTHIHEIRNKTSNLHRSTTRQDSNKIASDHLKQQNHSKNQNHSTFDYQRFMASRGFTGEAYVRPFDWDWGIVDISHLSRIERLRLRFMTYRSILLKHIQEWKLDKATEGVIKAMTLGDRSDLSPTVKTTYTQAGASHILALSGMHLTIIFFIINLLMNWRKAELISQAIIVTTLWAYALLVGLSPSVTRSAFMISVYALLSVGYRDSAPINTLSFTAIVMLIINPLALYDVSFQLSYVAVCAILLGNSFFKKVIPIEWLMNHRIVKWIWGITLVSLAAQIGTAPLVAYHFGVFNPCALLANFFLIPLATLTIILTILALTTIWFPWLSDLFVMALSFVVKTMNHLLQLVTEIPYSHLNFEPFSVVLTLFIYILMGFAFILYIKYLKMHCIIK</sequence>
<dbReference type="Proteomes" id="UP001200470">
    <property type="component" value="Unassembled WGS sequence"/>
</dbReference>
<keyword evidence="2" id="KW-1003">Cell membrane</keyword>
<accession>A0ABS9CED6</accession>
<dbReference type="NCBIfam" id="TIGR00360">
    <property type="entry name" value="ComEC_N-term"/>
    <property type="match status" value="1"/>
</dbReference>
<evidence type="ECO:0000256" key="6">
    <source>
        <dbReference type="SAM" id="Phobius"/>
    </source>
</evidence>
<evidence type="ECO:0000256" key="2">
    <source>
        <dbReference type="ARBA" id="ARBA00022475"/>
    </source>
</evidence>
<keyword evidence="4 6" id="KW-1133">Transmembrane helix</keyword>
<evidence type="ECO:0000256" key="4">
    <source>
        <dbReference type="ARBA" id="ARBA00022989"/>
    </source>
</evidence>
<dbReference type="PANTHER" id="PTHR30619">
    <property type="entry name" value="DNA INTERNALIZATION/COMPETENCE PROTEIN COMEC/REC2"/>
    <property type="match status" value="1"/>
</dbReference>
<protein>
    <submittedName>
        <fullName evidence="8">ComEC/Rec2 family competence protein</fullName>
    </submittedName>
</protein>
<evidence type="ECO:0000256" key="5">
    <source>
        <dbReference type="ARBA" id="ARBA00023136"/>
    </source>
</evidence>
<feature type="transmembrane region" description="Helical" evidence="6">
    <location>
        <begin position="300"/>
        <end position="317"/>
    </location>
</feature>
<comment type="subcellular location">
    <subcellularLocation>
        <location evidence="1">Cell membrane</location>
        <topology evidence="1">Multi-pass membrane protein</topology>
    </subcellularLocation>
</comment>
<feature type="transmembrane region" description="Helical" evidence="6">
    <location>
        <begin position="347"/>
        <end position="365"/>
    </location>
</feature>
<dbReference type="PANTHER" id="PTHR30619:SF1">
    <property type="entry name" value="RECOMBINATION PROTEIN 2"/>
    <property type="match status" value="1"/>
</dbReference>
<dbReference type="EMBL" id="JADYTN010000001">
    <property type="protein sequence ID" value="MCF2562594.1"/>
    <property type="molecule type" value="Genomic_DNA"/>
</dbReference>
<comment type="caution">
    <text evidence="8">The sequence shown here is derived from an EMBL/GenBank/DDBJ whole genome shotgun (WGS) entry which is preliminary data.</text>
</comment>
<reference evidence="8 9" key="1">
    <citation type="submission" date="2020-12" db="EMBL/GenBank/DDBJ databases">
        <title>Whole genome sequences of gut porcine anaerobes.</title>
        <authorList>
            <person name="Kubasova T."/>
            <person name="Jahodarova E."/>
            <person name="Rychlik I."/>
        </authorList>
    </citation>
    <scope>NUCLEOTIDE SEQUENCE [LARGE SCALE GENOMIC DNA]</scope>
    <source>
        <strain evidence="8 9">An925</strain>
    </source>
</reference>
<organism evidence="8 9">
    <name type="scientific">Xylanibacter brevis</name>
    <dbReference type="NCBI Taxonomy" id="83231"/>
    <lineage>
        <taxon>Bacteria</taxon>
        <taxon>Pseudomonadati</taxon>
        <taxon>Bacteroidota</taxon>
        <taxon>Bacteroidia</taxon>
        <taxon>Bacteroidales</taxon>
        <taxon>Prevotellaceae</taxon>
        <taxon>Xylanibacter</taxon>
    </lineage>
</organism>
<feature type="transmembrane region" description="Helical" evidence="6">
    <location>
        <begin position="274"/>
        <end position="293"/>
    </location>
</feature>
<evidence type="ECO:0000313" key="8">
    <source>
        <dbReference type="EMBL" id="MCF2562594.1"/>
    </source>
</evidence>
<proteinExistence type="predicted"/>
<evidence type="ECO:0000313" key="9">
    <source>
        <dbReference type="Proteomes" id="UP001200470"/>
    </source>
</evidence>
<feature type="transmembrane region" description="Helical" evidence="6">
    <location>
        <begin position="7"/>
        <end position="23"/>
    </location>
</feature>
<keyword evidence="9" id="KW-1185">Reference proteome</keyword>
<gene>
    <name evidence="8" type="ORF">I6E12_00490</name>
</gene>
<name>A0ABS9CED6_9BACT</name>
<dbReference type="Pfam" id="PF03772">
    <property type="entry name" value="Competence"/>
    <property type="match status" value="1"/>
</dbReference>
<evidence type="ECO:0000256" key="1">
    <source>
        <dbReference type="ARBA" id="ARBA00004651"/>
    </source>
</evidence>
<feature type="transmembrane region" description="Helical" evidence="6">
    <location>
        <begin position="498"/>
        <end position="518"/>
    </location>
</feature>
<dbReference type="InterPro" id="IPR052159">
    <property type="entry name" value="Competence_DNA_uptake"/>
</dbReference>
<evidence type="ECO:0000256" key="3">
    <source>
        <dbReference type="ARBA" id="ARBA00022692"/>
    </source>
</evidence>
<evidence type="ECO:0000259" key="7">
    <source>
        <dbReference type="Pfam" id="PF03772"/>
    </source>
</evidence>
<feature type="transmembrane region" description="Helical" evidence="6">
    <location>
        <begin position="371"/>
        <end position="390"/>
    </location>
</feature>
<feature type="transmembrane region" description="Helical" evidence="6">
    <location>
        <begin position="402"/>
        <end position="426"/>
    </location>
</feature>
<feature type="transmembrane region" description="Helical" evidence="6">
    <location>
        <begin position="29"/>
        <end position="48"/>
    </location>
</feature>
<dbReference type="RefSeq" id="WP_301637239.1">
    <property type="nucleotide sequence ID" value="NZ_JADYTN010000001.1"/>
</dbReference>
<keyword evidence="3 6" id="KW-0812">Transmembrane</keyword>